<protein>
    <submittedName>
        <fullName evidence="1">Uncharacterized protein</fullName>
    </submittedName>
</protein>
<dbReference type="Proteomes" id="UP000041254">
    <property type="component" value="Unassembled WGS sequence"/>
</dbReference>
<evidence type="ECO:0000313" key="1">
    <source>
        <dbReference type="EMBL" id="CEM10791.1"/>
    </source>
</evidence>
<proteinExistence type="predicted"/>
<evidence type="ECO:0000313" key="2">
    <source>
        <dbReference type="Proteomes" id="UP000041254"/>
    </source>
</evidence>
<reference evidence="1 2" key="1">
    <citation type="submission" date="2014-11" db="EMBL/GenBank/DDBJ databases">
        <authorList>
            <person name="Zhu J."/>
            <person name="Qi W."/>
            <person name="Song R."/>
        </authorList>
    </citation>
    <scope>NUCLEOTIDE SEQUENCE [LARGE SCALE GENOMIC DNA]</scope>
</reference>
<name>A0A0G4FCA6_VITBC</name>
<gene>
    <name evidence="1" type="ORF">Vbra_15031</name>
</gene>
<sequence>MRARRVSSDQRRSHSLCLFDEMAFVAPMLLWTTHNVGNFIQNVRGEKTTEKQKRVHEKLEKEASGLSGKLDGHSKRAYSVAARLVTGDGHLERMSEARLQRALKYNSIYHSMGHAVVAKREKKLKDPNFKPATGGLFGEVQRGA</sequence>
<dbReference type="EMBL" id="CDMY01000405">
    <property type="protein sequence ID" value="CEM10791.1"/>
    <property type="molecule type" value="Genomic_DNA"/>
</dbReference>
<keyword evidence="2" id="KW-1185">Reference proteome</keyword>
<organism evidence="1 2">
    <name type="scientific">Vitrella brassicaformis (strain CCMP3155)</name>
    <dbReference type="NCBI Taxonomy" id="1169540"/>
    <lineage>
        <taxon>Eukaryota</taxon>
        <taxon>Sar</taxon>
        <taxon>Alveolata</taxon>
        <taxon>Colpodellida</taxon>
        <taxon>Vitrellaceae</taxon>
        <taxon>Vitrella</taxon>
    </lineage>
</organism>
<dbReference type="InParanoid" id="A0A0G4FCA6"/>
<dbReference type="AlphaFoldDB" id="A0A0G4FCA6"/>
<accession>A0A0G4FCA6</accession>
<dbReference type="PhylomeDB" id="A0A0G4FCA6"/>
<dbReference type="VEuPathDB" id="CryptoDB:Vbra_15031"/>